<dbReference type="PANTHER" id="PTHR43048:SF6">
    <property type="entry name" value="BLR8189 PROTEIN"/>
    <property type="match status" value="1"/>
</dbReference>
<dbReference type="GO" id="GO:0046872">
    <property type="term" value="F:metal ion binding"/>
    <property type="evidence" value="ECO:0007669"/>
    <property type="project" value="UniProtKB-KW"/>
</dbReference>
<evidence type="ECO:0000313" key="3">
    <source>
        <dbReference type="EMBL" id="NMM45709.1"/>
    </source>
</evidence>
<evidence type="ECO:0000313" key="4">
    <source>
        <dbReference type="Proteomes" id="UP000539372"/>
    </source>
</evidence>
<dbReference type="GO" id="GO:0004493">
    <property type="term" value="F:methylmalonyl-CoA epimerase activity"/>
    <property type="evidence" value="ECO:0007669"/>
    <property type="project" value="TreeGrafter"/>
</dbReference>
<comment type="caution">
    <text evidence="3">The sequence shown here is derived from an EMBL/GenBank/DDBJ whole genome shotgun (WGS) entry which is preliminary data.</text>
</comment>
<dbReference type="Proteomes" id="UP000539372">
    <property type="component" value="Unassembled WGS sequence"/>
</dbReference>
<reference evidence="3 4" key="1">
    <citation type="submission" date="2020-04" db="EMBL/GenBank/DDBJ databases">
        <title>Rhodospirillaceae bacterium KN72 isolated from deep sea.</title>
        <authorList>
            <person name="Zhang D.-C."/>
        </authorList>
    </citation>
    <scope>NUCLEOTIDE SEQUENCE [LARGE SCALE GENOMIC DNA]</scope>
    <source>
        <strain evidence="3 4">KN72</strain>
    </source>
</reference>
<dbReference type="EMBL" id="JABBNT010000004">
    <property type="protein sequence ID" value="NMM45709.1"/>
    <property type="molecule type" value="Genomic_DNA"/>
</dbReference>
<dbReference type="Gene3D" id="3.10.180.10">
    <property type="entry name" value="2,3-Dihydroxybiphenyl 1,2-Dioxygenase, domain 1"/>
    <property type="match status" value="1"/>
</dbReference>
<dbReference type="InterPro" id="IPR051785">
    <property type="entry name" value="MMCE/EMCE_epimerase"/>
</dbReference>
<dbReference type="PANTHER" id="PTHR43048">
    <property type="entry name" value="METHYLMALONYL-COA EPIMERASE"/>
    <property type="match status" value="1"/>
</dbReference>
<dbReference type="GO" id="GO:0046491">
    <property type="term" value="P:L-methylmalonyl-CoA metabolic process"/>
    <property type="evidence" value="ECO:0007669"/>
    <property type="project" value="TreeGrafter"/>
</dbReference>
<dbReference type="Pfam" id="PF13669">
    <property type="entry name" value="Glyoxalase_4"/>
    <property type="match status" value="1"/>
</dbReference>
<dbReference type="InterPro" id="IPR037523">
    <property type="entry name" value="VOC_core"/>
</dbReference>
<accession>A0A7Y0E1U8</accession>
<name>A0A7Y0E1U8_9PROT</name>
<dbReference type="InterPro" id="IPR029068">
    <property type="entry name" value="Glyas_Bleomycin-R_OHBP_Dase"/>
</dbReference>
<feature type="domain" description="VOC" evidence="2">
    <location>
        <begin position="6"/>
        <end position="153"/>
    </location>
</feature>
<evidence type="ECO:0000259" key="2">
    <source>
        <dbReference type="PROSITE" id="PS51819"/>
    </source>
</evidence>
<keyword evidence="4" id="KW-1185">Reference proteome</keyword>
<dbReference type="SUPFAM" id="SSF54593">
    <property type="entry name" value="Glyoxalase/Bleomycin resistance protein/Dihydroxybiphenyl dioxygenase"/>
    <property type="match status" value="1"/>
</dbReference>
<evidence type="ECO:0000256" key="1">
    <source>
        <dbReference type="ARBA" id="ARBA00022723"/>
    </source>
</evidence>
<dbReference type="PROSITE" id="PS51819">
    <property type="entry name" value="VOC"/>
    <property type="match status" value="1"/>
</dbReference>
<protein>
    <submittedName>
        <fullName evidence="3">VOC family protein</fullName>
    </submittedName>
</protein>
<proteinExistence type="predicted"/>
<organism evidence="3 4">
    <name type="scientific">Pacificispira spongiicola</name>
    <dbReference type="NCBI Taxonomy" id="2729598"/>
    <lineage>
        <taxon>Bacteria</taxon>
        <taxon>Pseudomonadati</taxon>
        <taxon>Pseudomonadota</taxon>
        <taxon>Alphaproteobacteria</taxon>
        <taxon>Rhodospirillales</taxon>
        <taxon>Rhodospirillaceae</taxon>
        <taxon>Pacificispira</taxon>
    </lineage>
</organism>
<dbReference type="AlphaFoldDB" id="A0A7Y0E1U8"/>
<keyword evidence="1" id="KW-0479">Metal-binding</keyword>
<sequence length="182" mass="20336">MPGMRGMEHIGFTVPDINEACTFFEEILGAETLYTAATDFRVDDSDWMTEHLNVHPRSVITEFRYLRCGNGTNLEVFEYRAPDQDKTPPKNSDVGGHHLAFYVDDMDEAIAFLKSKGVKVLGDPTSYTEGPNLGLTWCYFMAPWGQQLEIVSAPKGTVYDNDAKKSGKTRLFNPANVAETTL</sequence>
<gene>
    <name evidence="3" type="ORF">HH303_14525</name>
</gene>